<dbReference type="AlphaFoldDB" id="A0AAJ0CGW0"/>
<accession>A0AAJ0CGW0</accession>
<name>A0AAJ0CGW0_9HYPO</name>
<dbReference type="Gene3D" id="3.40.50.150">
    <property type="entry name" value="Vaccinia Virus protein VP39"/>
    <property type="match status" value="1"/>
</dbReference>
<evidence type="ECO:0000256" key="1">
    <source>
        <dbReference type="SAM" id="MobiDB-lite"/>
    </source>
</evidence>
<dbReference type="EMBL" id="JASWJB010000253">
    <property type="protein sequence ID" value="KAK2592675.1"/>
    <property type="molecule type" value="Genomic_DNA"/>
</dbReference>
<evidence type="ECO:0008006" key="4">
    <source>
        <dbReference type="Google" id="ProtNLM"/>
    </source>
</evidence>
<evidence type="ECO:0000313" key="3">
    <source>
        <dbReference type="Proteomes" id="UP001251528"/>
    </source>
</evidence>
<dbReference type="InterPro" id="IPR029063">
    <property type="entry name" value="SAM-dependent_MTases_sf"/>
</dbReference>
<sequence>MTTLNNNNATRSEDCSYSESSSSDDPRRTIPAFQNRLPPRVTSLAVYDPLQDVTFIRQAVMLELHHLLIALCLNEKYTESDIPERAGIGPFDFLDVGSGTGRWVCEMGKACPGARVFGIGLEVEFMRRKQYLMPPNVFFEDPHPDRLFGNRMYDFIYIRDLLGFEHFDWETRLGSAFAHLRPEGQLEFVQFAFDPSQRYEVPDEAKREEPCRALREIPISQVVAFDLNRKVKYFLDEIGASEVKWRIELVPLASRGDWKQTRLRRDAKSPIAAEIIEHMLHRMMSNKNVLLESSKKLKDPANKHFIKFCVITAKKPA</sequence>
<gene>
    <name evidence="2" type="ORF">QQS21_009642</name>
</gene>
<keyword evidence="3" id="KW-1185">Reference proteome</keyword>
<feature type="region of interest" description="Disordered" evidence="1">
    <location>
        <begin position="1"/>
        <end position="32"/>
    </location>
</feature>
<dbReference type="SUPFAM" id="SSF53335">
    <property type="entry name" value="S-adenosyl-L-methionine-dependent methyltransferases"/>
    <property type="match status" value="1"/>
</dbReference>
<reference evidence="2" key="1">
    <citation type="submission" date="2023-06" db="EMBL/GenBank/DDBJ databases">
        <title>Conoideocrella luteorostrata (Hypocreales: Clavicipitaceae), a potential biocontrol fungus for elongate hemlock scale in United States Christmas tree production areas.</title>
        <authorList>
            <person name="Barrett H."/>
            <person name="Lovett B."/>
            <person name="Macias A.M."/>
            <person name="Stajich J.E."/>
            <person name="Kasson M.T."/>
        </authorList>
    </citation>
    <scope>NUCLEOTIDE SEQUENCE</scope>
    <source>
        <strain evidence="2">ARSEF 14590</strain>
    </source>
</reference>
<organism evidence="2 3">
    <name type="scientific">Conoideocrella luteorostrata</name>
    <dbReference type="NCBI Taxonomy" id="1105319"/>
    <lineage>
        <taxon>Eukaryota</taxon>
        <taxon>Fungi</taxon>
        <taxon>Dikarya</taxon>
        <taxon>Ascomycota</taxon>
        <taxon>Pezizomycotina</taxon>
        <taxon>Sordariomycetes</taxon>
        <taxon>Hypocreomycetidae</taxon>
        <taxon>Hypocreales</taxon>
        <taxon>Clavicipitaceae</taxon>
        <taxon>Conoideocrella</taxon>
    </lineage>
</organism>
<proteinExistence type="predicted"/>
<evidence type="ECO:0000313" key="2">
    <source>
        <dbReference type="EMBL" id="KAK2592675.1"/>
    </source>
</evidence>
<comment type="caution">
    <text evidence="2">The sequence shown here is derived from an EMBL/GenBank/DDBJ whole genome shotgun (WGS) entry which is preliminary data.</text>
</comment>
<dbReference type="CDD" id="cd02440">
    <property type="entry name" value="AdoMet_MTases"/>
    <property type="match status" value="1"/>
</dbReference>
<feature type="compositionally biased region" description="Polar residues" evidence="1">
    <location>
        <begin position="1"/>
        <end position="10"/>
    </location>
</feature>
<protein>
    <recommendedName>
        <fullName evidence="4">Methyltransferase domain-containing protein</fullName>
    </recommendedName>
</protein>
<dbReference type="Pfam" id="PF13489">
    <property type="entry name" value="Methyltransf_23"/>
    <property type="match status" value="1"/>
</dbReference>
<dbReference type="Proteomes" id="UP001251528">
    <property type="component" value="Unassembled WGS sequence"/>
</dbReference>